<evidence type="ECO:0000256" key="2">
    <source>
        <dbReference type="ARBA" id="ARBA00005417"/>
    </source>
</evidence>
<keyword evidence="7" id="KW-1278">Translocase</keyword>
<evidence type="ECO:0000256" key="3">
    <source>
        <dbReference type="ARBA" id="ARBA00022448"/>
    </source>
</evidence>
<dbReference type="InterPro" id="IPR027417">
    <property type="entry name" value="P-loop_NTPase"/>
</dbReference>
<dbReference type="InterPro" id="IPR003439">
    <property type="entry name" value="ABC_transporter-like_ATP-bd"/>
</dbReference>
<dbReference type="InterPro" id="IPR003593">
    <property type="entry name" value="AAA+_ATPase"/>
</dbReference>
<dbReference type="SMART" id="SM00382">
    <property type="entry name" value="AAA"/>
    <property type="match status" value="2"/>
</dbReference>
<organism evidence="10 11">
    <name type="scientific">Aquibacillus rhizosphaerae</name>
    <dbReference type="NCBI Taxonomy" id="3051431"/>
    <lineage>
        <taxon>Bacteria</taxon>
        <taxon>Bacillati</taxon>
        <taxon>Bacillota</taxon>
        <taxon>Bacilli</taxon>
        <taxon>Bacillales</taxon>
        <taxon>Bacillaceae</taxon>
        <taxon>Aquibacillus</taxon>
    </lineage>
</organism>
<dbReference type="PANTHER" id="PTHR43553">
    <property type="entry name" value="HEAVY METAL TRANSPORTER"/>
    <property type="match status" value="1"/>
</dbReference>
<evidence type="ECO:0000259" key="9">
    <source>
        <dbReference type="PROSITE" id="PS50893"/>
    </source>
</evidence>
<sequence>MNGSPIIEVNQLKLFFEEDHERAILDGISFDVHKNENLLILGPSGCGKSTLTHCLNGLFPRELDGTLNGEVKINGKDTKSFVNGGVAHHIGVVFQDPESQFCMLTVEDEIAFGLENIGINRSEMKKRVDFTLKLVEMEAYKDRVISTLSGGEKQKIALACILAMEPEVIILDEPTANLDPKASGDFIKTLRDLQKEKDFSLIVIEHKLENWVTFIDRCIFMNEKGQIFFDGLLRKGLNQHRSALEMIGISIPQVTEIAIQAEKQSGKAIANLPIKIEELTQHPIPSSLLASSKVYKTITTPLLRLEDISWTKSKTDIIKPINITFYKEQFVAIVGANGSGKSSFSKLIAGLQKPTSGKVTLEKKPLTNWKEKQLRKRIGYVFQNPEHQFITDSVFDEVAFSLRMQQLPTDQINQLVKRTLDHCQLSDLEDHHPYTLSQGQKRRLSVATMIVDDQSLLILDEPTFGQDAYSTKQLLKLLKERYQKGTSIIAITHDMDIVNDYADRVIVIEKGNIALDVTPEQLWNCSTEKLDKWHLQLPLKIKLKKIHEKRLAYVSS</sequence>
<accession>A0ABT7LCA6</accession>
<protein>
    <submittedName>
        <fullName evidence="10">ABC transporter ATP-binding protein</fullName>
    </submittedName>
</protein>
<keyword evidence="5" id="KW-0547">Nucleotide-binding</keyword>
<dbReference type="CDD" id="cd03225">
    <property type="entry name" value="ABC_cobalt_CbiO_domain1"/>
    <property type="match status" value="2"/>
</dbReference>
<dbReference type="PANTHER" id="PTHR43553:SF27">
    <property type="entry name" value="ENERGY-COUPLING FACTOR TRANSPORTER ATP-BINDING PROTEIN ECFA2"/>
    <property type="match status" value="1"/>
</dbReference>
<dbReference type="InterPro" id="IPR050095">
    <property type="entry name" value="ECF_ABC_transporter_ATP-bd"/>
</dbReference>
<evidence type="ECO:0000313" key="10">
    <source>
        <dbReference type="EMBL" id="MDL4842196.1"/>
    </source>
</evidence>
<keyword evidence="11" id="KW-1185">Reference proteome</keyword>
<evidence type="ECO:0000256" key="5">
    <source>
        <dbReference type="ARBA" id="ARBA00022741"/>
    </source>
</evidence>
<reference evidence="10 11" key="1">
    <citation type="submission" date="2023-06" db="EMBL/GenBank/DDBJ databases">
        <title>Aquibacillus rhizosphaerae LR5S19.</title>
        <authorList>
            <person name="Sun J.-Q."/>
        </authorList>
    </citation>
    <scope>NUCLEOTIDE SEQUENCE [LARGE SCALE GENOMIC DNA]</scope>
    <source>
        <strain evidence="10 11">LR5S19</strain>
    </source>
</reference>
<feature type="domain" description="ABC transporter" evidence="9">
    <location>
        <begin position="303"/>
        <end position="535"/>
    </location>
</feature>
<comment type="caution">
    <text evidence="10">The sequence shown here is derived from an EMBL/GenBank/DDBJ whole genome shotgun (WGS) entry which is preliminary data.</text>
</comment>
<gene>
    <name evidence="10" type="ORF">QQS35_17290</name>
</gene>
<keyword evidence="6 10" id="KW-0067">ATP-binding</keyword>
<proteinExistence type="inferred from homology"/>
<dbReference type="InterPro" id="IPR017871">
    <property type="entry name" value="ABC_transporter-like_CS"/>
</dbReference>
<keyword evidence="4" id="KW-1003">Cell membrane</keyword>
<keyword evidence="3" id="KW-0813">Transport</keyword>
<dbReference type="GO" id="GO:0005524">
    <property type="term" value="F:ATP binding"/>
    <property type="evidence" value="ECO:0007669"/>
    <property type="project" value="UniProtKB-KW"/>
</dbReference>
<evidence type="ECO:0000256" key="8">
    <source>
        <dbReference type="ARBA" id="ARBA00023136"/>
    </source>
</evidence>
<dbReference type="NCBIfam" id="NF010167">
    <property type="entry name" value="PRK13648.1"/>
    <property type="match status" value="2"/>
</dbReference>
<evidence type="ECO:0000256" key="7">
    <source>
        <dbReference type="ARBA" id="ARBA00022967"/>
    </source>
</evidence>
<dbReference type="SUPFAM" id="SSF52540">
    <property type="entry name" value="P-loop containing nucleoside triphosphate hydrolases"/>
    <property type="match status" value="2"/>
</dbReference>
<dbReference type="Pfam" id="PF00005">
    <property type="entry name" value="ABC_tran"/>
    <property type="match status" value="2"/>
</dbReference>
<evidence type="ECO:0000256" key="6">
    <source>
        <dbReference type="ARBA" id="ARBA00022840"/>
    </source>
</evidence>
<evidence type="ECO:0000256" key="4">
    <source>
        <dbReference type="ARBA" id="ARBA00022475"/>
    </source>
</evidence>
<dbReference type="RefSeq" id="WP_285933482.1">
    <property type="nucleotide sequence ID" value="NZ_JASTZU010000058.1"/>
</dbReference>
<comment type="subcellular location">
    <subcellularLocation>
        <location evidence="1">Cell membrane</location>
        <topology evidence="1">Peripheral membrane protein</topology>
    </subcellularLocation>
</comment>
<feature type="domain" description="ABC transporter" evidence="9">
    <location>
        <begin position="9"/>
        <end position="249"/>
    </location>
</feature>
<dbReference type="PROSITE" id="PS50893">
    <property type="entry name" value="ABC_TRANSPORTER_2"/>
    <property type="match status" value="2"/>
</dbReference>
<keyword evidence="8" id="KW-0472">Membrane</keyword>
<dbReference type="EMBL" id="JASTZU010000058">
    <property type="protein sequence ID" value="MDL4842196.1"/>
    <property type="molecule type" value="Genomic_DNA"/>
</dbReference>
<evidence type="ECO:0000256" key="1">
    <source>
        <dbReference type="ARBA" id="ARBA00004202"/>
    </source>
</evidence>
<comment type="similarity">
    <text evidence="2">Belongs to the ABC transporter superfamily.</text>
</comment>
<dbReference type="PROSITE" id="PS00211">
    <property type="entry name" value="ABC_TRANSPORTER_1"/>
    <property type="match status" value="2"/>
</dbReference>
<dbReference type="Proteomes" id="UP001235343">
    <property type="component" value="Unassembled WGS sequence"/>
</dbReference>
<dbReference type="Gene3D" id="3.40.50.300">
    <property type="entry name" value="P-loop containing nucleotide triphosphate hydrolases"/>
    <property type="match status" value="2"/>
</dbReference>
<dbReference type="InterPro" id="IPR015856">
    <property type="entry name" value="ABC_transpr_CbiO/EcfA_su"/>
</dbReference>
<evidence type="ECO:0000313" key="11">
    <source>
        <dbReference type="Proteomes" id="UP001235343"/>
    </source>
</evidence>
<name>A0ABT7LCA6_9BACI</name>